<name>A0A1B6IML1_9HEMI</name>
<accession>A0A1B6IML1</accession>
<organism evidence="1">
    <name type="scientific">Homalodisca liturata</name>
    <dbReference type="NCBI Taxonomy" id="320908"/>
    <lineage>
        <taxon>Eukaryota</taxon>
        <taxon>Metazoa</taxon>
        <taxon>Ecdysozoa</taxon>
        <taxon>Arthropoda</taxon>
        <taxon>Hexapoda</taxon>
        <taxon>Insecta</taxon>
        <taxon>Pterygota</taxon>
        <taxon>Neoptera</taxon>
        <taxon>Paraneoptera</taxon>
        <taxon>Hemiptera</taxon>
        <taxon>Auchenorrhyncha</taxon>
        <taxon>Membracoidea</taxon>
        <taxon>Cicadellidae</taxon>
        <taxon>Cicadellinae</taxon>
        <taxon>Proconiini</taxon>
        <taxon>Homalodisca</taxon>
    </lineage>
</organism>
<dbReference type="EMBL" id="GECU01019564">
    <property type="protein sequence ID" value="JAS88142.1"/>
    <property type="molecule type" value="Transcribed_RNA"/>
</dbReference>
<reference evidence="1" key="1">
    <citation type="submission" date="2015-11" db="EMBL/GenBank/DDBJ databases">
        <title>De novo transcriptome assembly of four potential Pierce s Disease insect vectors from Arizona vineyards.</title>
        <authorList>
            <person name="Tassone E.E."/>
        </authorList>
    </citation>
    <scope>NUCLEOTIDE SEQUENCE</scope>
</reference>
<gene>
    <name evidence="1" type="ORF">g.11896</name>
</gene>
<protein>
    <submittedName>
        <fullName evidence="1">Uncharacterized protein</fullName>
    </submittedName>
</protein>
<feature type="non-terminal residue" evidence="1">
    <location>
        <position position="1"/>
    </location>
</feature>
<sequence length="233" mass="26318">SVSPVFQLSTQASELESRSTMFLPVLLQAVVLLLTTVRTQSTNITTRNEVDLRNLLKNNTNTEGATDFEGNQQTIFSAESSPVTIRHFRQGQSNPMRIGITLSVFDTINYKNFCSFCFDISQFVPNSPCIYAATDLDNGIHYSITEETPLPDKVFSFIIGQPSSPDQCHSLKMQTDRVQACLKWKDVNWDRGNVNACMYARLKYHNRREKDIKIHCCQFTTDTTGPPITIPHA</sequence>
<evidence type="ECO:0000313" key="1">
    <source>
        <dbReference type="EMBL" id="JAS88142.1"/>
    </source>
</evidence>
<proteinExistence type="predicted"/>
<dbReference type="AlphaFoldDB" id="A0A1B6IML1"/>